<dbReference type="AlphaFoldDB" id="A0A0S7XM66"/>
<name>A0A0S7XM66_9BACT</name>
<accession>A0A0S7XM66</accession>
<evidence type="ECO:0000313" key="1">
    <source>
        <dbReference type="EMBL" id="KPJ63511.1"/>
    </source>
</evidence>
<reference evidence="1 2" key="1">
    <citation type="journal article" date="2015" name="Microbiome">
        <title>Genomic resolution of linkages in carbon, nitrogen, and sulfur cycling among widespread estuary sediment bacteria.</title>
        <authorList>
            <person name="Baker B.J."/>
            <person name="Lazar C.S."/>
            <person name="Teske A.P."/>
            <person name="Dick G.J."/>
        </authorList>
    </citation>
    <scope>NUCLEOTIDE SEQUENCE [LARGE SCALE GENOMIC DNA]</scope>
    <source>
        <strain evidence="1">DG_56</strain>
    </source>
</reference>
<protein>
    <submittedName>
        <fullName evidence="1">Uncharacterized protein</fullName>
    </submittedName>
</protein>
<evidence type="ECO:0000313" key="2">
    <source>
        <dbReference type="Proteomes" id="UP000052020"/>
    </source>
</evidence>
<proteinExistence type="predicted"/>
<comment type="caution">
    <text evidence="1">The sequence shown here is derived from an EMBL/GenBank/DDBJ whole genome shotgun (WGS) entry which is preliminary data.</text>
</comment>
<organism evidence="1 2">
    <name type="scientific">candidate division KD3-62 bacterium DG_56</name>
    <dbReference type="NCBI Taxonomy" id="1704032"/>
    <lineage>
        <taxon>Bacteria</taxon>
        <taxon>candidate division KD3-62</taxon>
    </lineage>
</organism>
<dbReference type="Proteomes" id="UP000052020">
    <property type="component" value="Unassembled WGS sequence"/>
</dbReference>
<sequence length="106" mass="11669">MIETDLTPERRDGLLDGAARRIVQWGLETPAVLFLEMHQPLTFLAGQSLLVAMPFLGAFIDQRHLADWARLLQSRDNIDRLIDRIESLSGETAPATATEGAGDGAR</sequence>
<dbReference type="EMBL" id="LIZY01000082">
    <property type="protein sequence ID" value="KPJ63511.1"/>
    <property type="molecule type" value="Genomic_DNA"/>
</dbReference>
<gene>
    <name evidence="1" type="ORF">AMK68_03810</name>
</gene>